<feature type="domain" description="Jacalin-type lectin" evidence="4">
    <location>
        <begin position="31"/>
        <end position="162"/>
    </location>
</feature>
<gene>
    <name evidence="5" type="ORF">CCH79_00008610</name>
</gene>
<dbReference type="STRING" id="33528.ENSGAFP00000002705"/>
<evidence type="ECO:0000259" key="4">
    <source>
        <dbReference type="PROSITE" id="PS51752"/>
    </source>
</evidence>
<sequence>MESRRKIMRFIAVFALLTACALADDSHYSISKSVGGGGGSSYSMVGDGSITGVRVWEVSSNYIYGFQLQYEFSGWTPVVGYVSGVPNEMILYDDEKIIQISGKYTHYIQSIIFVTNKGRSLQVGQPSGHSFNMYPTHQDAELRFLSGWVSGLPTALQAHWAVPDSDFTDH</sequence>
<keyword evidence="2" id="KW-0430">Lectin</keyword>
<evidence type="ECO:0000256" key="3">
    <source>
        <dbReference type="SAM" id="SignalP"/>
    </source>
</evidence>
<reference evidence="5 6" key="1">
    <citation type="journal article" date="2018" name="G3 (Bethesda)">
        <title>A High-Quality Reference Genome for the Invasive Mosquitofish Gambusia affinis Using a Chicago Library.</title>
        <authorList>
            <person name="Hoffberg S.L."/>
            <person name="Troendle N.J."/>
            <person name="Glenn T.C."/>
            <person name="Mahmud O."/>
            <person name="Louha S."/>
            <person name="Chalopin D."/>
            <person name="Bennetzen J.L."/>
            <person name="Mauricio R."/>
        </authorList>
    </citation>
    <scope>NUCLEOTIDE SEQUENCE [LARGE SCALE GENOMIC DNA]</scope>
    <source>
        <strain evidence="5">NE01/NJP1002.9</strain>
        <tissue evidence="5">Muscle</tissue>
    </source>
</reference>
<name>A0A315UV13_GAMAF</name>
<dbReference type="PROSITE" id="PS51257">
    <property type="entry name" value="PROKAR_LIPOPROTEIN"/>
    <property type="match status" value="1"/>
</dbReference>
<feature type="chain" id="PRO_5016425362" description="Jacalin-type lectin domain-containing protein" evidence="3">
    <location>
        <begin position="24"/>
        <end position="170"/>
    </location>
</feature>
<dbReference type="EMBL" id="NHOQ01002733">
    <property type="protein sequence ID" value="PWA15026.1"/>
    <property type="molecule type" value="Genomic_DNA"/>
</dbReference>
<dbReference type="Gene3D" id="2.100.10.30">
    <property type="entry name" value="Jacalin-like lectin domain"/>
    <property type="match status" value="1"/>
</dbReference>
<dbReference type="Pfam" id="PF01419">
    <property type="entry name" value="Jacalin"/>
    <property type="match status" value="1"/>
</dbReference>
<accession>A0A315UV13</accession>
<dbReference type="Proteomes" id="UP000250572">
    <property type="component" value="Unassembled WGS sequence"/>
</dbReference>
<evidence type="ECO:0000256" key="1">
    <source>
        <dbReference type="ARBA" id="ARBA00022729"/>
    </source>
</evidence>
<dbReference type="SUPFAM" id="SSF51101">
    <property type="entry name" value="Mannose-binding lectins"/>
    <property type="match status" value="1"/>
</dbReference>
<organism evidence="5 6">
    <name type="scientific">Gambusia affinis</name>
    <name type="common">Western mosquitofish</name>
    <name type="synonym">Heterandria affinis</name>
    <dbReference type="NCBI Taxonomy" id="33528"/>
    <lineage>
        <taxon>Eukaryota</taxon>
        <taxon>Metazoa</taxon>
        <taxon>Chordata</taxon>
        <taxon>Craniata</taxon>
        <taxon>Vertebrata</taxon>
        <taxon>Euteleostomi</taxon>
        <taxon>Actinopterygii</taxon>
        <taxon>Neopterygii</taxon>
        <taxon>Teleostei</taxon>
        <taxon>Neoteleostei</taxon>
        <taxon>Acanthomorphata</taxon>
        <taxon>Ovalentaria</taxon>
        <taxon>Atherinomorphae</taxon>
        <taxon>Cyprinodontiformes</taxon>
        <taxon>Poeciliidae</taxon>
        <taxon>Poeciliinae</taxon>
        <taxon>Gambusia</taxon>
    </lineage>
</organism>
<protein>
    <recommendedName>
        <fullName evidence="4">Jacalin-type lectin domain-containing protein</fullName>
    </recommendedName>
</protein>
<keyword evidence="6" id="KW-1185">Reference proteome</keyword>
<evidence type="ECO:0000256" key="2">
    <source>
        <dbReference type="ARBA" id="ARBA00022734"/>
    </source>
</evidence>
<dbReference type="PANTHER" id="PTHR33589:SF3">
    <property type="entry name" value="ZYMOGEN GRANULE MEMBRANE PROTEIN 16-LIKE"/>
    <property type="match status" value="1"/>
</dbReference>
<comment type="caution">
    <text evidence="5">The sequence shown here is derived from an EMBL/GenBank/DDBJ whole genome shotgun (WGS) entry which is preliminary data.</text>
</comment>
<proteinExistence type="predicted"/>
<keyword evidence="1 3" id="KW-0732">Signal</keyword>
<evidence type="ECO:0000313" key="5">
    <source>
        <dbReference type="EMBL" id="PWA15026.1"/>
    </source>
</evidence>
<dbReference type="PROSITE" id="PS51752">
    <property type="entry name" value="JACALIN_LECTIN"/>
    <property type="match status" value="1"/>
</dbReference>
<evidence type="ECO:0000313" key="6">
    <source>
        <dbReference type="Proteomes" id="UP000250572"/>
    </source>
</evidence>
<dbReference type="AlphaFoldDB" id="A0A315UV13"/>
<dbReference type="InterPro" id="IPR052321">
    <property type="entry name" value="PolyBind_ProtTraffic"/>
</dbReference>
<dbReference type="InterPro" id="IPR036404">
    <property type="entry name" value="Jacalin-like_lectin_dom_sf"/>
</dbReference>
<dbReference type="InterPro" id="IPR001229">
    <property type="entry name" value="Jacalin-like_lectin_dom"/>
</dbReference>
<feature type="signal peptide" evidence="3">
    <location>
        <begin position="1"/>
        <end position="23"/>
    </location>
</feature>
<dbReference type="PANTHER" id="PTHR33589">
    <property type="entry name" value="OS11G0524900 PROTEIN"/>
    <property type="match status" value="1"/>
</dbReference>
<dbReference type="SMART" id="SM00915">
    <property type="entry name" value="Jacalin"/>
    <property type="match status" value="1"/>
</dbReference>
<dbReference type="GO" id="GO:0030246">
    <property type="term" value="F:carbohydrate binding"/>
    <property type="evidence" value="ECO:0007669"/>
    <property type="project" value="UniProtKB-KW"/>
</dbReference>